<dbReference type="InterPro" id="IPR016155">
    <property type="entry name" value="Mopterin_synth/thiamin_S_b"/>
</dbReference>
<proteinExistence type="inferred from homology"/>
<dbReference type="NCBIfam" id="NF002490">
    <property type="entry name" value="PRK01777.1"/>
    <property type="match status" value="1"/>
</dbReference>
<evidence type="ECO:0000256" key="1">
    <source>
        <dbReference type="ARBA" id="ARBA00010645"/>
    </source>
</evidence>
<dbReference type="SUPFAM" id="SSF54285">
    <property type="entry name" value="MoaD/ThiS"/>
    <property type="match status" value="1"/>
</dbReference>
<dbReference type="PANTHER" id="PTHR37483">
    <property type="entry name" value="UPF0125 PROTEIN RATB"/>
    <property type="match status" value="1"/>
</dbReference>
<dbReference type="InterPro" id="IPR005346">
    <property type="entry name" value="RnfH"/>
</dbReference>
<keyword evidence="4" id="KW-1185">Reference proteome</keyword>
<dbReference type="HAMAP" id="MF_00460">
    <property type="entry name" value="UPF0125_RnfH"/>
    <property type="match status" value="1"/>
</dbReference>
<dbReference type="InterPro" id="IPR037021">
    <property type="entry name" value="RnfH_sf"/>
</dbReference>
<reference evidence="4" key="1">
    <citation type="submission" date="2015-05" db="EMBL/GenBank/DDBJ databases">
        <authorList>
            <person name="Manzano-Marin A."/>
        </authorList>
    </citation>
    <scope>NUCLEOTIDE SEQUENCE [LARGE SCALE GENOMIC DNA]</scope>
    <source>
        <strain evidence="4">officinalis</strain>
    </source>
</reference>
<evidence type="ECO:0000313" key="4">
    <source>
        <dbReference type="Proteomes" id="UP000242301"/>
    </source>
</evidence>
<comment type="similarity">
    <text evidence="1 2">Belongs to the UPF0125 (RnfH) family.</text>
</comment>
<dbReference type="Gene3D" id="3.10.20.280">
    <property type="entry name" value="RnfH-like"/>
    <property type="match status" value="1"/>
</dbReference>
<accession>A0A0M6W7B1</accession>
<sequence>MLYMFNIKIAYAIPEKQFLLTINTAEGSTVKEAIIASGILLLRNEINLNINKVGIYNRLAKLTDILQDGDRVEIYRKLLFTPKDFFLKNLKKIKTMK</sequence>
<gene>
    <name evidence="3" type="primary">ratB</name>
    <name evidence="3" type="ORF">SOFFGTOCOR_0301</name>
</gene>
<name>A0A0M6W7B1_9GAMM</name>
<dbReference type="EMBL" id="CVRF01000002">
    <property type="protein sequence ID" value="CRK85728.1"/>
    <property type="molecule type" value="Genomic_DNA"/>
</dbReference>
<evidence type="ECO:0000256" key="2">
    <source>
        <dbReference type="HAMAP-Rule" id="MF_00460"/>
    </source>
</evidence>
<protein>
    <recommendedName>
        <fullName evidence="2">UPF0125 protein SOFFGTOCOR_0301</fullName>
    </recommendedName>
</protein>
<dbReference type="PANTHER" id="PTHR37483:SF1">
    <property type="entry name" value="UPF0125 PROTEIN RATB"/>
    <property type="match status" value="1"/>
</dbReference>
<evidence type="ECO:0000313" key="3">
    <source>
        <dbReference type="EMBL" id="CRK85728.1"/>
    </source>
</evidence>
<organism evidence="3 4">
    <name type="scientific">Candidatus Providencia siddallii</name>
    <dbReference type="NCBI Taxonomy" id="1715285"/>
    <lineage>
        <taxon>Bacteria</taxon>
        <taxon>Pseudomonadati</taxon>
        <taxon>Pseudomonadota</taxon>
        <taxon>Gammaproteobacteria</taxon>
        <taxon>Enterobacterales</taxon>
        <taxon>Morganellaceae</taxon>
        <taxon>Providencia</taxon>
    </lineage>
</organism>
<dbReference type="Proteomes" id="UP000242301">
    <property type="component" value="Unassembled WGS sequence"/>
</dbReference>
<dbReference type="AlphaFoldDB" id="A0A0M6W7B1"/>
<dbReference type="Pfam" id="PF03658">
    <property type="entry name" value="Ub-RnfH"/>
    <property type="match status" value="1"/>
</dbReference>